<keyword evidence="2 4" id="KW-0689">Ribosomal protein</keyword>
<dbReference type="InterPro" id="IPR001911">
    <property type="entry name" value="Ribosomal_bS21"/>
</dbReference>
<dbReference type="OrthoDB" id="2501249at2759"/>
<sequence>MQYLAALSKEVLRRGTGRGWSVARWNPAAAQSAPGAMGTSTAPFPRSLHFDVEDNSQVDHVFKKMNRKLNMEGILLEARIRTWHTKKSDQKIIDQRRTAKRLARKAIGRKINWIMKRRDRGF</sequence>
<protein>
    <submittedName>
        <fullName evidence="4">Ribosomal protein S21</fullName>
    </submittedName>
</protein>
<dbReference type="Pfam" id="PF01165">
    <property type="entry name" value="Ribosomal_S21"/>
    <property type="match status" value="1"/>
</dbReference>
<evidence type="ECO:0000256" key="1">
    <source>
        <dbReference type="ARBA" id="ARBA00006640"/>
    </source>
</evidence>
<evidence type="ECO:0000313" key="5">
    <source>
        <dbReference type="Proteomes" id="UP000316726"/>
    </source>
</evidence>
<dbReference type="GO" id="GO:0003735">
    <property type="term" value="F:structural constituent of ribosome"/>
    <property type="evidence" value="ECO:0007669"/>
    <property type="project" value="InterPro"/>
</dbReference>
<reference evidence="4 5" key="1">
    <citation type="submission" date="2018-07" db="EMBL/GenBank/DDBJ databases">
        <title>The complete nuclear genome of the prasinophyte Chloropicon primus (CCMP1205).</title>
        <authorList>
            <person name="Pombert J.-F."/>
            <person name="Otis C."/>
            <person name="Turmel M."/>
            <person name="Lemieux C."/>
        </authorList>
    </citation>
    <scope>NUCLEOTIDE SEQUENCE [LARGE SCALE GENOMIC DNA]</scope>
    <source>
        <strain evidence="4 5">CCMP1205</strain>
    </source>
</reference>
<name>A0A5B8MKK0_9CHLO</name>
<evidence type="ECO:0000256" key="3">
    <source>
        <dbReference type="ARBA" id="ARBA00023274"/>
    </source>
</evidence>
<evidence type="ECO:0000256" key="2">
    <source>
        <dbReference type="ARBA" id="ARBA00022980"/>
    </source>
</evidence>
<gene>
    <name evidence="4" type="ORF">A3770_04p33090</name>
</gene>
<proteinExistence type="inferred from homology"/>
<accession>A0A5B8MKK0</accession>
<comment type="similarity">
    <text evidence="1">Belongs to the bacterial ribosomal protein bS21 family.</text>
</comment>
<dbReference type="Proteomes" id="UP000316726">
    <property type="component" value="Chromosome 4"/>
</dbReference>
<keyword evidence="5" id="KW-1185">Reference proteome</keyword>
<dbReference type="GO" id="GO:0005840">
    <property type="term" value="C:ribosome"/>
    <property type="evidence" value="ECO:0007669"/>
    <property type="project" value="UniProtKB-KW"/>
</dbReference>
<evidence type="ECO:0000313" key="4">
    <source>
        <dbReference type="EMBL" id="QDZ20791.1"/>
    </source>
</evidence>
<dbReference type="NCBIfam" id="TIGR00030">
    <property type="entry name" value="S21p"/>
    <property type="match status" value="1"/>
</dbReference>
<organism evidence="4 5">
    <name type="scientific">Chloropicon primus</name>
    <dbReference type="NCBI Taxonomy" id="1764295"/>
    <lineage>
        <taxon>Eukaryota</taxon>
        <taxon>Viridiplantae</taxon>
        <taxon>Chlorophyta</taxon>
        <taxon>Chloropicophyceae</taxon>
        <taxon>Chloropicales</taxon>
        <taxon>Chloropicaceae</taxon>
        <taxon>Chloropicon</taxon>
    </lineage>
</organism>
<dbReference type="AlphaFoldDB" id="A0A5B8MKK0"/>
<keyword evidence="3" id="KW-0687">Ribonucleoprotein</keyword>
<dbReference type="GO" id="GO:0006412">
    <property type="term" value="P:translation"/>
    <property type="evidence" value="ECO:0007669"/>
    <property type="project" value="InterPro"/>
</dbReference>
<dbReference type="GO" id="GO:1990904">
    <property type="term" value="C:ribonucleoprotein complex"/>
    <property type="evidence" value="ECO:0007669"/>
    <property type="project" value="UniProtKB-KW"/>
</dbReference>
<dbReference type="EMBL" id="CP031037">
    <property type="protein sequence ID" value="QDZ20791.1"/>
    <property type="molecule type" value="Genomic_DNA"/>
</dbReference>